<protein>
    <recommendedName>
        <fullName evidence="4">Spliceosome-associated protein CWC27 homolog</fullName>
    </recommendedName>
    <alternativeName>
        <fullName evidence="5">Probable inactive peptidyl-prolyl cis-trans isomerase CWC27 homolog</fullName>
    </alternativeName>
</protein>
<dbReference type="InterPro" id="IPR029000">
    <property type="entry name" value="Cyclophilin-like_dom_sf"/>
</dbReference>
<dbReference type="InterPro" id="IPR044666">
    <property type="entry name" value="Cyclophilin_A-like"/>
</dbReference>
<name>A0A1D2M8K5_ORCCI</name>
<evidence type="ECO:0000256" key="2">
    <source>
        <dbReference type="ARBA" id="ARBA00007365"/>
    </source>
</evidence>
<evidence type="ECO:0000256" key="8">
    <source>
        <dbReference type="SAM" id="MobiDB-lite"/>
    </source>
</evidence>
<feature type="compositionally biased region" description="Basic and acidic residues" evidence="8">
    <location>
        <begin position="265"/>
        <end position="274"/>
    </location>
</feature>
<evidence type="ECO:0000313" key="11">
    <source>
        <dbReference type="Proteomes" id="UP000094527"/>
    </source>
</evidence>
<sequence length="472" mass="54220">MSNIYIQEPPTEGKVCLETTAGDIDIELWSREAPKACRNFIQLCMEGYYDGTIFHRLVKGFIVQGGDPTGTGTGGNSIWDLVDIVLNMDEFHSRLRFMRRGLVAMANAGKDDNGSQFFFTLGKRQSSRTSIRYSPKNYKLLSFGEEAEEDEEEVDEVNKKFSGKSKSSHDLAKDPKLSSQPALETSPSKRIRKNPRKSQTPMKTKVQDTERKSRRTSQADESDGDNDKKIKKDKDVQSVRDKLKRKDEVVAKASTAKTNESSKSSNKEKESKTEDNDDDNEEYYLGKDEKLEKQRKLDEIRKEYKDLRRSMKKEKDVKQEEAIKANKEAEEKAAKLGAENVVVKEYMDEQQKYKEVKAKAPKKEDREAQTLALLAKFKSKIETAKEAYADTEDPKGNLEEGEEEEEEKPDDISWLARKLQNEQSKGEVLAKDANTKSDDWFDIYDPRNTLTKRRREQSKQDSKEKKRARINN</sequence>
<evidence type="ECO:0000256" key="1">
    <source>
        <dbReference type="ARBA" id="ARBA00004123"/>
    </source>
</evidence>
<feature type="compositionally biased region" description="Polar residues" evidence="8">
    <location>
        <begin position="177"/>
        <end position="188"/>
    </location>
</feature>
<feature type="region of interest" description="Disordered" evidence="8">
    <location>
        <begin position="149"/>
        <end position="290"/>
    </location>
</feature>
<dbReference type="GO" id="GO:0006457">
    <property type="term" value="P:protein folding"/>
    <property type="evidence" value="ECO:0007669"/>
    <property type="project" value="InterPro"/>
</dbReference>
<feature type="compositionally biased region" description="Acidic residues" evidence="8">
    <location>
        <begin position="399"/>
        <end position="409"/>
    </location>
</feature>
<dbReference type="PROSITE" id="PS00170">
    <property type="entry name" value="CSA_PPIASE_1"/>
    <property type="match status" value="1"/>
</dbReference>
<dbReference type="OMA" id="YAFKEPF"/>
<feature type="compositionally biased region" description="Basic and acidic residues" evidence="8">
    <location>
        <begin position="167"/>
        <end position="176"/>
    </location>
</feature>
<dbReference type="PRINTS" id="PR00153">
    <property type="entry name" value="CSAPPISMRASE"/>
</dbReference>
<reference evidence="10 11" key="1">
    <citation type="journal article" date="2016" name="Genome Biol. Evol.">
        <title>Gene Family Evolution Reflects Adaptation to Soil Environmental Stressors in the Genome of the Collembolan Orchesella cincta.</title>
        <authorList>
            <person name="Faddeeva-Vakhrusheva A."/>
            <person name="Derks M.F."/>
            <person name="Anvar S.Y."/>
            <person name="Agamennone V."/>
            <person name="Suring W."/>
            <person name="Smit S."/>
            <person name="van Straalen N.M."/>
            <person name="Roelofs D."/>
        </authorList>
    </citation>
    <scope>NUCLEOTIDE SEQUENCE [LARGE SCALE GENOMIC DNA]</scope>
    <source>
        <tissue evidence="10">Mixed pool</tissue>
    </source>
</reference>
<evidence type="ECO:0000256" key="7">
    <source>
        <dbReference type="SAM" id="Coils"/>
    </source>
</evidence>
<feature type="coiled-coil region" evidence="7">
    <location>
        <begin position="290"/>
        <end position="339"/>
    </location>
</feature>
<proteinExistence type="inferred from homology"/>
<evidence type="ECO:0000256" key="6">
    <source>
        <dbReference type="ARBA" id="ARBA00046368"/>
    </source>
</evidence>
<keyword evidence="3" id="KW-0539">Nucleus</keyword>
<feature type="domain" description="PPIase cyclophilin-type" evidence="9">
    <location>
        <begin position="18"/>
        <end position="175"/>
    </location>
</feature>
<dbReference type="PANTHER" id="PTHR45625:SF6">
    <property type="entry name" value="SPLICEOSOME-ASSOCIATED PROTEIN CWC27 HOMOLOG"/>
    <property type="match status" value="1"/>
</dbReference>
<evidence type="ECO:0000256" key="4">
    <source>
        <dbReference type="ARBA" id="ARBA00040027"/>
    </source>
</evidence>
<dbReference type="InterPro" id="IPR020892">
    <property type="entry name" value="Cyclophilin-type_PPIase_CS"/>
</dbReference>
<dbReference type="Gene3D" id="2.40.100.10">
    <property type="entry name" value="Cyclophilin-like"/>
    <property type="match status" value="1"/>
</dbReference>
<comment type="caution">
    <text evidence="10">The sequence shown here is derived from an EMBL/GenBank/DDBJ whole genome shotgun (WGS) entry which is preliminary data.</text>
</comment>
<dbReference type="SUPFAM" id="SSF50891">
    <property type="entry name" value="Cyclophilin-like"/>
    <property type="match status" value="1"/>
</dbReference>
<dbReference type="AlphaFoldDB" id="A0A1D2M8K5"/>
<gene>
    <name evidence="10" type="ORF">Ocin01_17370</name>
</gene>
<dbReference type="EMBL" id="LJIJ01002727">
    <property type="protein sequence ID" value="ODM89313.1"/>
    <property type="molecule type" value="Genomic_DNA"/>
</dbReference>
<comment type="subunit">
    <text evidence="6">Part of the activated spliceosome B/catalytic step 1 spliceosome, one of the forms of the spliceosome which has a well-formed active site but still cannot catalyze the branching reaction and is composed at least of 52 proteins, the U2, U5 and U6 snRNAs and the pre-mRNA. Recruited during early steps of activated spliceosome B maturation, it is probably one of the first proteins released from this complex as he matures to the spliceosome C complex. Component of the minor spliceosome, which splices U12-type introns.</text>
</comment>
<evidence type="ECO:0000256" key="5">
    <source>
        <dbReference type="ARBA" id="ARBA00042090"/>
    </source>
</evidence>
<dbReference type="OrthoDB" id="271386at2759"/>
<dbReference type="GO" id="GO:0003755">
    <property type="term" value="F:peptidyl-prolyl cis-trans isomerase activity"/>
    <property type="evidence" value="ECO:0007669"/>
    <property type="project" value="InterPro"/>
</dbReference>
<accession>A0A1D2M8K5</accession>
<dbReference type="PANTHER" id="PTHR45625">
    <property type="entry name" value="PEPTIDYL-PROLYL CIS-TRANS ISOMERASE-RELATED"/>
    <property type="match status" value="1"/>
</dbReference>
<evidence type="ECO:0000313" key="10">
    <source>
        <dbReference type="EMBL" id="ODM89313.1"/>
    </source>
</evidence>
<keyword evidence="10" id="KW-0413">Isomerase</keyword>
<feature type="compositionally biased region" description="Basic and acidic residues" evidence="8">
    <location>
        <begin position="424"/>
        <end position="439"/>
    </location>
</feature>
<keyword evidence="11" id="KW-1185">Reference proteome</keyword>
<dbReference type="GO" id="GO:0071013">
    <property type="term" value="C:catalytic step 2 spliceosome"/>
    <property type="evidence" value="ECO:0007669"/>
    <property type="project" value="TreeGrafter"/>
</dbReference>
<feature type="compositionally biased region" description="Low complexity" evidence="8">
    <location>
        <begin position="251"/>
        <end position="264"/>
    </location>
</feature>
<feature type="region of interest" description="Disordered" evidence="8">
    <location>
        <begin position="384"/>
        <end position="472"/>
    </location>
</feature>
<comment type="similarity">
    <text evidence="2">Belongs to the cyclophilin-type PPIase family.</text>
</comment>
<evidence type="ECO:0000256" key="3">
    <source>
        <dbReference type="ARBA" id="ARBA00023242"/>
    </source>
</evidence>
<dbReference type="Pfam" id="PF00160">
    <property type="entry name" value="Pro_isomerase"/>
    <property type="match status" value="1"/>
</dbReference>
<dbReference type="InterPro" id="IPR002130">
    <property type="entry name" value="Cyclophilin-type_PPIase_dom"/>
</dbReference>
<dbReference type="STRING" id="48709.A0A1D2M8K5"/>
<comment type="subcellular location">
    <subcellularLocation>
        <location evidence="1">Nucleus</location>
    </subcellularLocation>
</comment>
<feature type="compositionally biased region" description="Basic and acidic residues" evidence="8">
    <location>
        <begin position="225"/>
        <end position="250"/>
    </location>
</feature>
<dbReference type="Proteomes" id="UP000094527">
    <property type="component" value="Unassembled WGS sequence"/>
</dbReference>
<dbReference type="PROSITE" id="PS50072">
    <property type="entry name" value="CSA_PPIASE_2"/>
    <property type="match status" value="1"/>
</dbReference>
<keyword evidence="7" id="KW-0175">Coiled coil</keyword>
<feature type="compositionally biased region" description="Basic and acidic residues" evidence="8">
    <location>
        <begin position="384"/>
        <end position="398"/>
    </location>
</feature>
<evidence type="ECO:0000259" key="9">
    <source>
        <dbReference type="PROSITE" id="PS50072"/>
    </source>
</evidence>
<organism evidence="10 11">
    <name type="scientific">Orchesella cincta</name>
    <name type="common">Springtail</name>
    <name type="synonym">Podura cincta</name>
    <dbReference type="NCBI Taxonomy" id="48709"/>
    <lineage>
        <taxon>Eukaryota</taxon>
        <taxon>Metazoa</taxon>
        <taxon>Ecdysozoa</taxon>
        <taxon>Arthropoda</taxon>
        <taxon>Hexapoda</taxon>
        <taxon>Collembola</taxon>
        <taxon>Entomobryomorpha</taxon>
        <taxon>Entomobryoidea</taxon>
        <taxon>Orchesellidae</taxon>
        <taxon>Orchesellinae</taxon>
        <taxon>Orchesella</taxon>
    </lineage>
</organism>